<dbReference type="VEuPathDB" id="CryptoDB:Cvel_23262"/>
<gene>
    <name evidence="2" type="ORF">Cvel_23262</name>
</gene>
<feature type="region of interest" description="Disordered" evidence="1">
    <location>
        <begin position="1216"/>
        <end position="1243"/>
    </location>
</feature>
<protein>
    <recommendedName>
        <fullName evidence="3">JmjC domain-containing protein</fullName>
    </recommendedName>
</protein>
<name>A0A0G4GSX8_9ALVE</name>
<evidence type="ECO:0000256" key="1">
    <source>
        <dbReference type="SAM" id="MobiDB-lite"/>
    </source>
</evidence>
<reference evidence="2" key="1">
    <citation type="submission" date="2014-11" db="EMBL/GenBank/DDBJ databases">
        <authorList>
            <person name="Otto D Thomas"/>
            <person name="Naeem Raeece"/>
        </authorList>
    </citation>
    <scope>NUCLEOTIDE SEQUENCE</scope>
</reference>
<proteinExistence type="predicted"/>
<evidence type="ECO:0008006" key="3">
    <source>
        <dbReference type="Google" id="ProtNLM"/>
    </source>
</evidence>
<sequence length="1405" mass="155337">MRLRSGPSFCVLAAVGAIAQQIGSRGDGSSPPTVDSSFPVRSLSRLSPSWADSVREAARNLCTGKPAACEAPGPDSLLPSENFFWTFGKKNPVLDVALNPAVIKAVKGSIGGDIVLYSASIVEAEPGEILHFHGDENTSHHCSEKGVSVWVTLRSGSVSGNNSLLALSHRGRLKIPAEDHLEQWCSEDSEEGAPNPYCALTRKDTGERTTCKDVRRARSSCEKMVGVVKDEEAHSVLSAVRKQSPEARIVQESLGTGQFILLEGTPLHAAVWGASSLDTKASTGPNRGHGMSSYVGLKLRYSSPACPVLLTTAPLLMPPVPVQTRERQKNFESFSPEEKQFLSHQPQTVSFGLRISDEREARSSQTDFETYPNTVTLDLTSKPPRLLSPTVKEKPLESSASRELTETADAWRREKRNRHRIGAFGKPLPEPLPNSVVISSKRKRMWRDFSVSSSNVPHSPQSPNRVRPPTGLRTPIPGRPLQALKALELSVRLHAEGEEAQPMQRHGPGGFWELCWLERGEMLRMGQKFFSAVHEQPKRELFRETELDSLGEQVATTFEHAPHVWHLRPGDVIWQPGHLGHTLQCVAGVPSEAVLSPQTVPSGLQNRNLCVEQCLSLKAFSPEEMEMHAQKGDLENDGATLRWKEQIASVDTDPVGVQFEKKRKREVPECRETGAECHNLQIPQLFNIDSALDFSVGHRHANAATRLQHNSSRSEDSIEQPSPVSVPLLIGTLNPDPSQRGSDGSTCAQLAVYAEDYRKGEKRESAGLGETEADRIFLVIEGRFQGFERAWRGEEGETGRLEGEFMTLQREKNLTRGESIFAPLGSRAHLEALEEGSRLLIVEVIPLPHCVLGSGTLVSSSEKQTADGKDIHPTPAEEWLERDVTEFLSRPPEKRKLPVYWVNTPRAKRRRDAFLNTNLPIFHQAGLEQRRALGFPLYLPPLQNRFFKQRGAFPLIDCTQSPPAILNEDGETETATDAELSDVQTFCRQQQDSERGALRGALHFQIEKQNPCAPVTGHAASTATLGCLLGHVLAIRTAFLEGHPFAIIAEDDTDFTPLQWILEASSGCDRKDFRVGGGVGRQRENFNLNFKNCEAEVVCPGSSVHPAGLNQIPLRSPTTEICKGLEQSGFECPFAADLLLPLLQSTLQHYKSVGSRLSRDWWHSHGMSAWEETGWDGETVRRAAAAVNRTTSLAEPIVGVQLFMINDKKYSDQRVRRSRRKSLSAQPAEPHENEEREEGEIDPTAAFVRQKRNWGAGAYLLSRGALRFWHDLFFGPLEGGGDEVGVGVFEGGRGGRKRRRRRCGHSDGCEEARAQRQNLTLRLPSSIPFTGGVDLCSSDWLLFQLPEGPSTGAVGTSSAPFARLLEDSAFRSEREGKETFWNSTFLHLELNDHVEALKKKCNRKT</sequence>
<organism evidence="2">
    <name type="scientific">Chromera velia CCMP2878</name>
    <dbReference type="NCBI Taxonomy" id="1169474"/>
    <lineage>
        <taxon>Eukaryota</taxon>
        <taxon>Sar</taxon>
        <taxon>Alveolata</taxon>
        <taxon>Colpodellida</taxon>
        <taxon>Chromeraceae</taxon>
        <taxon>Chromera</taxon>
    </lineage>
</organism>
<feature type="compositionally biased region" description="Polar residues" evidence="1">
    <location>
        <begin position="363"/>
        <end position="379"/>
    </location>
</feature>
<dbReference type="EMBL" id="CDMZ01001522">
    <property type="protein sequence ID" value="CEM33811.1"/>
    <property type="molecule type" value="Genomic_DNA"/>
</dbReference>
<accession>A0A0G4GSX8</accession>
<evidence type="ECO:0000313" key="2">
    <source>
        <dbReference type="EMBL" id="CEM33811.1"/>
    </source>
</evidence>
<feature type="region of interest" description="Disordered" evidence="1">
    <location>
        <begin position="451"/>
        <end position="470"/>
    </location>
</feature>
<feature type="region of interest" description="Disordered" evidence="1">
    <location>
        <begin position="361"/>
        <end position="406"/>
    </location>
</feature>
<feature type="compositionally biased region" description="Polar residues" evidence="1">
    <location>
        <begin position="451"/>
        <end position="464"/>
    </location>
</feature>